<evidence type="ECO:0000313" key="2">
    <source>
        <dbReference type="EMBL" id="KAF5671401.1"/>
    </source>
</evidence>
<name>A0A8H5WTB0_9HYPO</name>
<sequence length="184" mass="21204">MASVGVQETWSRRNIPCVECMLFLARLEPARIRRHSLCLESPPGAARCRRCQHPETYRRCITVGSAAVVTLYPTYQLDQIIRGSELACIAVNLIHAVKAFQASNEEDANATQLESIREVRKLEEQLDIKTREIKRLKEKLDEKPQEVKRIKEKLDEKTHAIEKLKNEIGQRKNKWRGLLDSLAM</sequence>
<proteinExistence type="predicted"/>
<evidence type="ECO:0000313" key="3">
    <source>
        <dbReference type="Proteomes" id="UP000562682"/>
    </source>
</evidence>
<gene>
    <name evidence="2" type="ORF">FDENT_10940</name>
</gene>
<comment type="caution">
    <text evidence="2">The sequence shown here is derived from an EMBL/GenBank/DDBJ whole genome shotgun (WGS) entry which is preliminary data.</text>
</comment>
<feature type="coiled-coil region" evidence="1">
    <location>
        <begin position="119"/>
        <end position="174"/>
    </location>
</feature>
<dbReference type="AlphaFoldDB" id="A0A8H5WTB0"/>
<reference evidence="2 3" key="1">
    <citation type="submission" date="2020-05" db="EMBL/GenBank/DDBJ databases">
        <title>Identification and distribution of gene clusters putatively required for synthesis of sphingolipid metabolism inhibitors in phylogenetically diverse species of the filamentous fungus Fusarium.</title>
        <authorList>
            <person name="Kim H.-S."/>
            <person name="Busman M."/>
            <person name="Brown D.W."/>
            <person name="Divon H."/>
            <person name="Uhlig S."/>
            <person name="Proctor R.H."/>
        </authorList>
    </citation>
    <scope>NUCLEOTIDE SEQUENCE [LARGE SCALE GENOMIC DNA]</scope>
    <source>
        <strain evidence="2 3">NRRL 25311</strain>
    </source>
</reference>
<dbReference type="Proteomes" id="UP000562682">
    <property type="component" value="Unassembled WGS sequence"/>
</dbReference>
<organism evidence="2 3">
    <name type="scientific">Fusarium denticulatum</name>
    <dbReference type="NCBI Taxonomy" id="48507"/>
    <lineage>
        <taxon>Eukaryota</taxon>
        <taxon>Fungi</taxon>
        <taxon>Dikarya</taxon>
        <taxon>Ascomycota</taxon>
        <taxon>Pezizomycotina</taxon>
        <taxon>Sordariomycetes</taxon>
        <taxon>Hypocreomycetidae</taxon>
        <taxon>Hypocreales</taxon>
        <taxon>Nectriaceae</taxon>
        <taxon>Fusarium</taxon>
        <taxon>Fusarium fujikuroi species complex</taxon>
    </lineage>
</organism>
<protein>
    <submittedName>
        <fullName evidence="2">Uncharacterized protein</fullName>
    </submittedName>
</protein>
<keyword evidence="1" id="KW-0175">Coiled coil</keyword>
<evidence type="ECO:0000256" key="1">
    <source>
        <dbReference type="SAM" id="Coils"/>
    </source>
</evidence>
<accession>A0A8H5WTB0</accession>
<keyword evidence="3" id="KW-1185">Reference proteome</keyword>
<dbReference type="EMBL" id="JAAOAK010000350">
    <property type="protein sequence ID" value="KAF5671401.1"/>
    <property type="molecule type" value="Genomic_DNA"/>
</dbReference>